<dbReference type="RefSeq" id="WP_126109794.1">
    <property type="nucleotide sequence ID" value="NZ_CP034465.1"/>
</dbReference>
<dbReference type="Gene3D" id="3.40.50.1820">
    <property type="entry name" value="alpha/beta hydrolase"/>
    <property type="match status" value="1"/>
</dbReference>
<dbReference type="InterPro" id="IPR000073">
    <property type="entry name" value="AB_hydrolase_1"/>
</dbReference>
<sequence>MKITIRKRTLGTIPLLEVVPNELKNQKLPIIIYYHGWQSAKELNLTQARSLARKGFRVILPDAMNHGERKQARSKVPSLTFWQSIHTNLMEFGYILNHFQRMNLAGENIGVGGLSMGGITTCALLTHHPEIKAAACVMGSPKPTEYRDRISRHATQLGWYFPADYKDLLSWIPKYDLSLNPNTINGRPLLFWHGQQDRVVPYEDVVSFMKENKGLSNVQFMDEDEGHLVKVETMDKVTDFFVKEML</sequence>
<dbReference type="PANTHER" id="PTHR22946">
    <property type="entry name" value="DIENELACTONE HYDROLASE DOMAIN-CONTAINING PROTEIN-RELATED"/>
    <property type="match status" value="1"/>
</dbReference>
<dbReference type="SUPFAM" id="SSF53474">
    <property type="entry name" value="alpha/beta-Hydrolases"/>
    <property type="match status" value="1"/>
</dbReference>
<evidence type="ECO:0000313" key="5">
    <source>
        <dbReference type="Proteomes" id="UP000273326"/>
    </source>
</evidence>
<evidence type="ECO:0000259" key="3">
    <source>
        <dbReference type="Pfam" id="PF00561"/>
    </source>
</evidence>
<protein>
    <submittedName>
        <fullName evidence="4">Alpha/beta fold hydrolase</fullName>
    </submittedName>
</protein>
<dbReference type="PANTHER" id="PTHR22946:SF9">
    <property type="entry name" value="POLYKETIDE TRANSFERASE AF380"/>
    <property type="match status" value="1"/>
</dbReference>
<dbReference type="GO" id="GO:0052689">
    <property type="term" value="F:carboxylic ester hydrolase activity"/>
    <property type="evidence" value="ECO:0007669"/>
    <property type="project" value="UniProtKB-ARBA"/>
</dbReference>
<dbReference type="AlphaFoldDB" id="A0A3Q9BL27"/>
<organism evidence="4 5">
    <name type="scientific">Jeotgalibaca ciconiae</name>
    <dbReference type="NCBI Taxonomy" id="2496265"/>
    <lineage>
        <taxon>Bacteria</taxon>
        <taxon>Bacillati</taxon>
        <taxon>Bacillota</taxon>
        <taxon>Bacilli</taxon>
        <taxon>Lactobacillales</taxon>
        <taxon>Carnobacteriaceae</taxon>
        <taxon>Jeotgalibaca</taxon>
    </lineage>
</organism>
<keyword evidence="5" id="KW-1185">Reference proteome</keyword>
<evidence type="ECO:0000256" key="1">
    <source>
        <dbReference type="ARBA" id="ARBA00022801"/>
    </source>
</evidence>
<proteinExistence type="inferred from homology"/>
<accession>A0A3Q9BL27</accession>
<dbReference type="InterPro" id="IPR050261">
    <property type="entry name" value="FrsA_esterase"/>
</dbReference>
<feature type="domain" description="AB hydrolase-1" evidence="3">
    <location>
        <begin position="29"/>
        <end position="148"/>
    </location>
</feature>
<gene>
    <name evidence="4" type="ORF">EJN90_07050</name>
</gene>
<name>A0A3Q9BL27_9LACT</name>
<evidence type="ECO:0000256" key="2">
    <source>
        <dbReference type="ARBA" id="ARBA00038115"/>
    </source>
</evidence>
<comment type="similarity">
    <text evidence="2">Belongs to the AB hydrolase superfamily. FUS2 hydrolase family.</text>
</comment>
<dbReference type="Pfam" id="PF00561">
    <property type="entry name" value="Abhydrolase_1"/>
    <property type="match status" value="1"/>
</dbReference>
<reference evidence="5" key="1">
    <citation type="submission" date="2018-12" db="EMBL/GenBank/DDBJ databases">
        <title>Complete genome sequencing of Jeotgalibaca sp. H21T32.</title>
        <authorList>
            <person name="Bae J.-W."/>
            <person name="Lee S.-Y."/>
        </authorList>
    </citation>
    <scope>NUCLEOTIDE SEQUENCE [LARGE SCALE GENOMIC DNA]</scope>
    <source>
        <strain evidence="5">H21T32</strain>
    </source>
</reference>
<dbReference type="Proteomes" id="UP000273326">
    <property type="component" value="Chromosome"/>
</dbReference>
<keyword evidence="1 4" id="KW-0378">Hydrolase</keyword>
<dbReference type="OrthoDB" id="31158at2"/>
<dbReference type="KEGG" id="jeh:EJN90_07050"/>
<evidence type="ECO:0000313" key="4">
    <source>
        <dbReference type="EMBL" id="AZP04408.1"/>
    </source>
</evidence>
<dbReference type="InterPro" id="IPR029058">
    <property type="entry name" value="AB_hydrolase_fold"/>
</dbReference>
<dbReference type="EMBL" id="CP034465">
    <property type="protein sequence ID" value="AZP04408.1"/>
    <property type="molecule type" value="Genomic_DNA"/>
</dbReference>